<evidence type="ECO:0000313" key="6">
    <source>
        <dbReference type="Proteomes" id="UP000634136"/>
    </source>
</evidence>
<sequence>MVSLAWSKTNITTDESALLAFKSSITSDPYDFLANWVHSLNLSDMGVNGTISPHLGNLSFLVELDLSYNNFYGHLRKELVQLRRLKLLNLSFNEFDGEVPTWIGVYMHSNT</sequence>
<dbReference type="PANTHER" id="PTHR48060:SF21">
    <property type="entry name" value="L DOMAIN-LIKE PROTEIN"/>
    <property type="match status" value="1"/>
</dbReference>
<keyword evidence="1" id="KW-0433">Leucine-rich repeat</keyword>
<dbReference type="SUPFAM" id="SSF52058">
    <property type="entry name" value="L domain-like"/>
    <property type="match status" value="1"/>
</dbReference>
<keyword evidence="5" id="KW-0418">Kinase</keyword>
<dbReference type="Pfam" id="PF00560">
    <property type="entry name" value="LRR_1"/>
    <property type="match status" value="2"/>
</dbReference>
<evidence type="ECO:0000256" key="1">
    <source>
        <dbReference type="ARBA" id="ARBA00022614"/>
    </source>
</evidence>
<dbReference type="InterPro" id="IPR001611">
    <property type="entry name" value="Leu-rich_rpt"/>
</dbReference>
<reference evidence="5" key="1">
    <citation type="submission" date="2020-09" db="EMBL/GenBank/DDBJ databases">
        <title>Genome-Enabled Discovery of Anthraquinone Biosynthesis in Senna tora.</title>
        <authorList>
            <person name="Kang S.-H."/>
            <person name="Pandey R.P."/>
            <person name="Lee C.-M."/>
            <person name="Sim J.-S."/>
            <person name="Jeong J.-T."/>
            <person name="Choi B.-S."/>
            <person name="Jung M."/>
            <person name="Ginzburg D."/>
            <person name="Zhao K."/>
            <person name="Won S.Y."/>
            <person name="Oh T.-J."/>
            <person name="Yu Y."/>
            <person name="Kim N.-H."/>
            <person name="Lee O.R."/>
            <person name="Lee T.-H."/>
            <person name="Bashyal P."/>
            <person name="Kim T.-S."/>
            <person name="Lee W.-H."/>
            <person name="Kawkins C."/>
            <person name="Kim C.-K."/>
            <person name="Kim J.S."/>
            <person name="Ahn B.O."/>
            <person name="Rhee S.Y."/>
            <person name="Sohng J.K."/>
        </authorList>
    </citation>
    <scope>NUCLEOTIDE SEQUENCE</scope>
    <source>
        <tissue evidence="5">Leaf</tissue>
    </source>
</reference>
<dbReference type="PANTHER" id="PTHR48060">
    <property type="entry name" value="DNA DAMAGE-REPAIR/TOLERATION PROTEIN DRT100"/>
    <property type="match status" value="1"/>
</dbReference>
<keyword evidence="3" id="KW-0677">Repeat</keyword>
<keyword evidence="5" id="KW-0675">Receptor</keyword>
<comment type="caution">
    <text evidence="5">The sequence shown here is derived from an EMBL/GenBank/DDBJ whole genome shotgun (WGS) entry which is preliminary data.</text>
</comment>
<accession>A0A834XE08</accession>
<dbReference type="AlphaFoldDB" id="A0A834XE08"/>
<evidence type="ECO:0000256" key="2">
    <source>
        <dbReference type="ARBA" id="ARBA00022729"/>
    </source>
</evidence>
<dbReference type="InterPro" id="IPR013210">
    <property type="entry name" value="LRR_N_plant-typ"/>
</dbReference>
<dbReference type="OrthoDB" id="512212at2759"/>
<dbReference type="Gene3D" id="3.80.10.10">
    <property type="entry name" value="Ribonuclease Inhibitor"/>
    <property type="match status" value="1"/>
</dbReference>
<dbReference type="InterPro" id="IPR053211">
    <property type="entry name" value="DNA_repair-toleration"/>
</dbReference>
<evidence type="ECO:0000256" key="3">
    <source>
        <dbReference type="ARBA" id="ARBA00022737"/>
    </source>
</evidence>
<protein>
    <submittedName>
        <fullName evidence="5">Putative LRR receptor-like serine/threonine-protein kinase</fullName>
    </submittedName>
</protein>
<dbReference type="EMBL" id="JAAIUW010000002">
    <property type="protein sequence ID" value="KAF7842644.1"/>
    <property type="molecule type" value="Genomic_DNA"/>
</dbReference>
<dbReference type="GO" id="GO:0016301">
    <property type="term" value="F:kinase activity"/>
    <property type="evidence" value="ECO:0007669"/>
    <property type="project" value="UniProtKB-KW"/>
</dbReference>
<dbReference type="Pfam" id="PF08263">
    <property type="entry name" value="LRRNT_2"/>
    <property type="match status" value="1"/>
</dbReference>
<dbReference type="InterPro" id="IPR032675">
    <property type="entry name" value="LRR_dom_sf"/>
</dbReference>
<organism evidence="5 6">
    <name type="scientific">Senna tora</name>
    <dbReference type="NCBI Taxonomy" id="362788"/>
    <lineage>
        <taxon>Eukaryota</taxon>
        <taxon>Viridiplantae</taxon>
        <taxon>Streptophyta</taxon>
        <taxon>Embryophyta</taxon>
        <taxon>Tracheophyta</taxon>
        <taxon>Spermatophyta</taxon>
        <taxon>Magnoliopsida</taxon>
        <taxon>eudicotyledons</taxon>
        <taxon>Gunneridae</taxon>
        <taxon>Pentapetalae</taxon>
        <taxon>rosids</taxon>
        <taxon>fabids</taxon>
        <taxon>Fabales</taxon>
        <taxon>Fabaceae</taxon>
        <taxon>Caesalpinioideae</taxon>
        <taxon>Cassia clade</taxon>
        <taxon>Senna</taxon>
    </lineage>
</organism>
<evidence type="ECO:0000259" key="4">
    <source>
        <dbReference type="Pfam" id="PF08263"/>
    </source>
</evidence>
<dbReference type="Proteomes" id="UP000634136">
    <property type="component" value="Unassembled WGS sequence"/>
</dbReference>
<keyword evidence="2" id="KW-0732">Signal</keyword>
<feature type="domain" description="Leucine-rich repeat-containing N-terminal plant-type" evidence="4">
    <location>
        <begin position="13"/>
        <end position="37"/>
    </location>
</feature>
<keyword evidence="6" id="KW-1185">Reference proteome</keyword>
<evidence type="ECO:0000313" key="5">
    <source>
        <dbReference type="EMBL" id="KAF7842644.1"/>
    </source>
</evidence>
<keyword evidence="5" id="KW-0808">Transferase</keyword>
<gene>
    <name evidence="5" type="ORF">G2W53_004942</name>
</gene>
<name>A0A834XE08_9FABA</name>
<proteinExistence type="predicted"/>